<gene>
    <name evidence="3" type="ORF">HCN52_12225</name>
</gene>
<feature type="signal peptide" evidence="2">
    <location>
        <begin position="1"/>
        <end position="27"/>
    </location>
</feature>
<evidence type="ECO:0000256" key="2">
    <source>
        <dbReference type="SAM" id="SignalP"/>
    </source>
</evidence>
<keyword evidence="2" id="KW-0732">Signal</keyword>
<accession>A0ABX1CC37</accession>
<reference evidence="3 4" key="1">
    <citation type="submission" date="2020-03" db="EMBL/GenBank/DDBJ databases">
        <title>Draft genome of Streptomyces sp. ventii, isolated from the Axial Seamount in the Pacific Ocean, and resequencing of the two type strains Streptomyces lonarensis strain NCL 716 and Streptomyces bohaiensis strain 11A07.</title>
        <authorList>
            <person name="Loughran R.M."/>
            <person name="Pfannmuller K.M."/>
            <person name="Wasson B.J."/>
            <person name="Deadmond M.C."/>
            <person name="Paddock B.E."/>
            <person name="Koyack M.J."/>
            <person name="Gallegos D.A."/>
            <person name="Mitchell E.A."/>
            <person name="Ushijima B."/>
            <person name="Saw J.H."/>
            <person name="Mcphail K.L."/>
            <person name="Videau P."/>
        </authorList>
    </citation>
    <scope>NUCLEOTIDE SEQUENCE [LARGE SCALE GENOMIC DNA]</scope>
    <source>
        <strain evidence="3 4">11A07</strain>
    </source>
</reference>
<feature type="chain" id="PRO_5046836047" description="Lipoprotein" evidence="2">
    <location>
        <begin position="28"/>
        <end position="225"/>
    </location>
</feature>
<proteinExistence type="predicted"/>
<dbReference type="EMBL" id="JAAVJC010000088">
    <property type="protein sequence ID" value="NJQ15693.1"/>
    <property type="molecule type" value="Genomic_DNA"/>
</dbReference>
<dbReference type="Proteomes" id="UP000727056">
    <property type="component" value="Unassembled WGS sequence"/>
</dbReference>
<keyword evidence="4" id="KW-1185">Reference proteome</keyword>
<sequence length="225" mass="23498">MPRQLTRRTTRSAALTAGVLAATLALAACGSDDSADDDAQATETVASETETGTEDDTTSEQEGPTEDDAADAGGVAEESGEDGEFDRTEELPDGSAADIYEIDFQTYRAEIVGEDGVLGTLRADDGVDGIELNAMYVVLETDGSLHAWTDAGEQGPGTFTVDGGWEVEVTHHDDTHWEAKVSGGEAEDTITANGEDAVAHANGIYIVLTWAGVVSSHDPEAESTE</sequence>
<dbReference type="PROSITE" id="PS51257">
    <property type="entry name" value="PROKAR_LIPOPROTEIN"/>
    <property type="match status" value="1"/>
</dbReference>
<name>A0ABX1CC37_9ACTN</name>
<organism evidence="3 4">
    <name type="scientific">Streptomyces bohaiensis</name>
    <dbReference type="NCBI Taxonomy" id="1431344"/>
    <lineage>
        <taxon>Bacteria</taxon>
        <taxon>Bacillati</taxon>
        <taxon>Actinomycetota</taxon>
        <taxon>Actinomycetes</taxon>
        <taxon>Kitasatosporales</taxon>
        <taxon>Streptomycetaceae</taxon>
        <taxon>Streptomyces</taxon>
    </lineage>
</organism>
<evidence type="ECO:0000313" key="4">
    <source>
        <dbReference type="Proteomes" id="UP000727056"/>
    </source>
</evidence>
<dbReference type="RefSeq" id="WP_168088457.1">
    <property type="nucleotide sequence ID" value="NZ_BHZH01000074.1"/>
</dbReference>
<feature type="compositionally biased region" description="Acidic residues" evidence="1">
    <location>
        <begin position="51"/>
        <end position="70"/>
    </location>
</feature>
<evidence type="ECO:0000256" key="1">
    <source>
        <dbReference type="SAM" id="MobiDB-lite"/>
    </source>
</evidence>
<feature type="region of interest" description="Disordered" evidence="1">
    <location>
        <begin position="30"/>
        <end position="96"/>
    </location>
</feature>
<evidence type="ECO:0008006" key="5">
    <source>
        <dbReference type="Google" id="ProtNLM"/>
    </source>
</evidence>
<comment type="caution">
    <text evidence="3">The sequence shown here is derived from an EMBL/GenBank/DDBJ whole genome shotgun (WGS) entry which is preliminary data.</text>
</comment>
<evidence type="ECO:0000313" key="3">
    <source>
        <dbReference type="EMBL" id="NJQ15693.1"/>
    </source>
</evidence>
<protein>
    <recommendedName>
        <fullName evidence="5">Lipoprotein</fullName>
    </recommendedName>
</protein>